<protein>
    <recommendedName>
        <fullName evidence="5">Tyr recombinase domain-containing protein</fullName>
    </recommendedName>
</protein>
<dbReference type="InterPro" id="IPR052055">
    <property type="entry name" value="Hepadnavirus_pol/RT"/>
</dbReference>
<dbReference type="InterPro" id="IPR013762">
    <property type="entry name" value="Integrase-like_cat_sf"/>
</dbReference>
<accession>A0ABY8ULD1</accession>
<feature type="region of interest" description="Disordered" evidence="2">
    <location>
        <begin position="536"/>
        <end position="568"/>
    </location>
</feature>
<dbReference type="SUPFAM" id="SSF56672">
    <property type="entry name" value="DNA/RNA polymerases"/>
    <property type="match status" value="1"/>
</dbReference>
<feature type="region of interest" description="Disordered" evidence="2">
    <location>
        <begin position="291"/>
        <end position="350"/>
    </location>
</feature>
<gene>
    <name evidence="3" type="ORF">OEZ85_004503</name>
</gene>
<name>A0ABY8ULD1_TETOB</name>
<evidence type="ECO:0008006" key="5">
    <source>
        <dbReference type="Google" id="ProtNLM"/>
    </source>
</evidence>
<feature type="region of interest" description="Disordered" evidence="2">
    <location>
        <begin position="204"/>
        <end position="232"/>
    </location>
</feature>
<dbReference type="PANTHER" id="PTHR33050">
    <property type="entry name" value="REVERSE TRANSCRIPTASE DOMAIN-CONTAINING PROTEIN"/>
    <property type="match status" value="1"/>
</dbReference>
<evidence type="ECO:0000256" key="2">
    <source>
        <dbReference type="SAM" id="MobiDB-lite"/>
    </source>
</evidence>
<dbReference type="SUPFAM" id="SSF56349">
    <property type="entry name" value="DNA breaking-rejoining enzymes"/>
    <property type="match status" value="1"/>
</dbReference>
<sequence>MGKGSSRVPLQMQHPSCGSPLPHASPCHRAVLRAAPLVVPECCGGSSSGSSSSSSSRSGCNSSRDSSSSSSSSSDGPCSWPAVPSVTPGTAPSVYRAAAAEAAAAPDESGSVADADLPGVGLGAGSTTPGCDVATGRAALGMSSAVPSLAVRPPACKQGGAPANISSGAAAAQDQPVAAAATTSVAPVAGHATSLAAAIRAAACSPAPPQPQQQQLQQQRLTGPGQQPLQQCQPVAAGDVPDHVDYDTLLLEFPPLVRELVTLYPLSVIKQRAAVLLEVLDSSYAERWEWGDEPSADSSGSPGVVDDLQPQRAAAAAQPHQPSPSSKDCRVDDPADATSGSRPEPQQWGPGLMDWVAAQRSRWPLNAAHARQLFAGDPDCDALVRWLEDGVPIVHPGHVVPAFDCTNYSVRPGLAAFAAEAAAQELGEGHVAVPPAGVHSPWVHATGVVPKGPAAAPTGARRMHDFARPSGAAVNDHIRYQPRRFMTARQFAEAVQPGGWMCKVDVHSYFHQLPASPWHWPYLAFRVPAVSLSGGMAAGSRDNSSGDHHSSGSSSSSGTCGSSSHSNGDRAAEVEVWGTRVLFGMRHGPEVADRFSQALVRLMQRLGWQVVYALLDDFNIFDSDRLRCLLGFHVLCAALLHIGFVPSLHKSAPPAQVMQTLGLEIDSCSMQLRLTAGRVAQLQQLVRQFSGNSRCTKRELDSVVGRLQWASDVVWGGPLLLNPIRRCGLRCRKPHHKVYLRSEARLALRWWHAALQQFNGCRSILGRQPRPWQLLSTDACGVWDTEVPGIGIFVDGGFCGLTAQQCRQLYEDAPAVEAPIQLWELYAVLVMARLYGSYLQGQYWQLGVDNSNVFAWLSKGTVKGKVCYEQALQYLLQLFTLEVQLDFRLQPFWISSSTNVLADAASRQEWGTFRSALRDWLRQQGRSPVPALAQGLAGSTAAKYSDSALYYVRWLLACGLPLDPCWLHPTEGLLQAYAAFLAATCSADTIKNQLAGLKYHLGSFGPVDWSGYTLLQRQLKGIRRVRGACQQQKRPITMEMLLCWVLQLQRGWDSRVQCLVLACVIGVFGMLRRSNLVPGSSALFEGRKHLRRCDVVFVPELYALRLTLRETKTLQFREREHVIFVTGSKGAPLDPVRLYQDYVAAHPAAPTDPFFMFRGADGVLQPLTFDGLASGVKELVALLGLDPSQYASHSLRRGGASGALASGLAPFFTRFQGDWKSECYLRYYTLGLRDMLRISAAMLSQVNRAWPAGGS</sequence>
<feature type="compositionally biased region" description="Low complexity" evidence="2">
    <location>
        <begin position="42"/>
        <end position="79"/>
    </location>
</feature>
<evidence type="ECO:0000313" key="4">
    <source>
        <dbReference type="Proteomes" id="UP001244341"/>
    </source>
</evidence>
<feature type="compositionally biased region" description="Low complexity" evidence="2">
    <location>
        <begin position="310"/>
        <end position="326"/>
    </location>
</feature>
<dbReference type="Gene3D" id="1.10.443.10">
    <property type="entry name" value="Intergrase catalytic core"/>
    <property type="match status" value="1"/>
</dbReference>
<dbReference type="Proteomes" id="UP001244341">
    <property type="component" value="Chromosome 14b"/>
</dbReference>
<keyword evidence="4" id="KW-1185">Reference proteome</keyword>
<feature type="region of interest" description="Disordered" evidence="2">
    <location>
        <begin position="42"/>
        <end position="85"/>
    </location>
</feature>
<dbReference type="InterPro" id="IPR011010">
    <property type="entry name" value="DNA_brk_join_enz"/>
</dbReference>
<dbReference type="InterPro" id="IPR043502">
    <property type="entry name" value="DNA/RNA_pol_sf"/>
</dbReference>
<proteinExistence type="predicted"/>
<feature type="compositionally biased region" description="Low complexity" evidence="2">
    <location>
        <begin position="212"/>
        <end position="232"/>
    </location>
</feature>
<keyword evidence="1" id="KW-0233">DNA recombination</keyword>
<dbReference type="EMBL" id="CP126221">
    <property type="protein sequence ID" value="WIA22169.1"/>
    <property type="molecule type" value="Genomic_DNA"/>
</dbReference>
<reference evidence="3 4" key="1">
    <citation type="submission" date="2023-05" db="EMBL/GenBank/DDBJ databases">
        <title>A 100% complete, gapless, phased diploid assembly of the Scenedesmus obliquus UTEX 3031 genome.</title>
        <authorList>
            <person name="Biondi T.C."/>
            <person name="Hanschen E.R."/>
            <person name="Kwon T."/>
            <person name="Eng W."/>
            <person name="Kruse C.P.S."/>
            <person name="Koehler S.I."/>
            <person name="Kunde Y."/>
            <person name="Gleasner C.D."/>
            <person name="You Mak K.T."/>
            <person name="Polle J."/>
            <person name="Hovde B.T."/>
            <person name="Starkenburg S.R."/>
        </authorList>
    </citation>
    <scope>NUCLEOTIDE SEQUENCE [LARGE SCALE GENOMIC DNA]</scope>
    <source>
        <strain evidence="3 4">DOE0152z</strain>
    </source>
</reference>
<dbReference type="PANTHER" id="PTHR33050:SF8">
    <property type="entry name" value="REVERSE TRANSCRIPTASE DOMAIN-CONTAINING PROTEIN"/>
    <property type="match status" value="1"/>
</dbReference>
<feature type="compositionally biased region" description="Low complexity" evidence="2">
    <location>
        <begin position="551"/>
        <end position="566"/>
    </location>
</feature>
<evidence type="ECO:0000313" key="3">
    <source>
        <dbReference type="EMBL" id="WIA22169.1"/>
    </source>
</evidence>
<feature type="region of interest" description="Disordered" evidence="2">
    <location>
        <begin position="1"/>
        <end position="23"/>
    </location>
</feature>
<evidence type="ECO:0000256" key="1">
    <source>
        <dbReference type="ARBA" id="ARBA00023172"/>
    </source>
</evidence>
<organism evidence="3 4">
    <name type="scientific">Tetradesmus obliquus</name>
    <name type="common">Green alga</name>
    <name type="synonym">Acutodesmus obliquus</name>
    <dbReference type="NCBI Taxonomy" id="3088"/>
    <lineage>
        <taxon>Eukaryota</taxon>
        <taxon>Viridiplantae</taxon>
        <taxon>Chlorophyta</taxon>
        <taxon>core chlorophytes</taxon>
        <taxon>Chlorophyceae</taxon>
        <taxon>CS clade</taxon>
        <taxon>Sphaeropleales</taxon>
        <taxon>Scenedesmaceae</taxon>
        <taxon>Tetradesmus</taxon>
    </lineage>
</organism>